<keyword evidence="1" id="KW-1133">Transmembrane helix</keyword>
<keyword evidence="2" id="KW-0496">Mitochondrion</keyword>
<feature type="transmembrane region" description="Helical" evidence="1">
    <location>
        <begin position="98"/>
        <end position="118"/>
    </location>
</feature>
<feature type="transmembrane region" description="Helical" evidence="1">
    <location>
        <begin position="20"/>
        <end position="40"/>
    </location>
</feature>
<sequence length="135" mass="15130">MAAFFLDSATARAFTWSNAVLLWCSAFICLGISSAFFGKSSSAKISAPWEMFSLIRQRNPQSVRSASILFITLFRVSLSESRSNLLVSKLSLASTRFLFRRYFSITLGYDLSFLLMALKGFPMTNPRNSTLSLVR</sequence>
<dbReference type="GeneID" id="12354462"/>
<organism evidence="2">
    <name type="scientific">Phlegmariurus squarrosus</name>
    <name type="common">Rock tassel fern</name>
    <name type="synonym">Lycopodium squarrosum</name>
    <dbReference type="NCBI Taxonomy" id="73615"/>
    <lineage>
        <taxon>Eukaryota</taxon>
        <taxon>Viridiplantae</taxon>
        <taxon>Streptophyta</taxon>
        <taxon>Embryophyta</taxon>
        <taxon>Tracheophyta</taxon>
        <taxon>Lycopodiopsida</taxon>
        <taxon>Lycopodiales</taxon>
        <taxon>Lycopodiaceae</taxon>
        <taxon>Huperzioideae</taxon>
        <taxon>Phlegmariurus</taxon>
    </lineage>
</organism>
<geneLocation type="mitochondrion" evidence="2"/>
<protein>
    <submittedName>
        <fullName evidence="2">Uncharacterized protein</fullName>
    </submittedName>
</protein>
<proteinExistence type="predicted"/>
<evidence type="ECO:0000313" key="2">
    <source>
        <dbReference type="EMBL" id="AEV55818.1"/>
    </source>
</evidence>
<evidence type="ECO:0000256" key="1">
    <source>
        <dbReference type="SAM" id="Phobius"/>
    </source>
</evidence>
<dbReference type="RefSeq" id="YP_006234263.1">
    <property type="nucleotide sequence ID" value="NC_017755.1"/>
</dbReference>
<keyword evidence="1" id="KW-0472">Membrane</keyword>
<name>H9M8B1_PHLSQ</name>
<dbReference type="AlphaFoldDB" id="H9M8B1"/>
<gene>
    <name evidence="2" type="primary">ORF135_1</name>
    <name evidence="2" type="ORF">HusqMp19</name>
</gene>
<dbReference type="EMBL" id="JQ002659">
    <property type="protein sequence ID" value="AEV55818.1"/>
    <property type="molecule type" value="Genomic_DNA"/>
</dbReference>
<reference evidence="2" key="1">
    <citation type="journal article" date="2012" name="PLoS ONE">
        <title>The Mitochondrial Genome of the Lycophyte Huperzia squarrosa: The Most Archaic Form in Vascular Plants.</title>
        <authorList>
            <person name="Liu Y."/>
            <person name="Wang B."/>
            <person name="Cui P."/>
            <person name="Li L."/>
            <person name="Xue J.Y."/>
            <person name="Yu J."/>
            <person name="Qiu Y.L."/>
        </authorList>
    </citation>
    <scope>NUCLEOTIDE SEQUENCE</scope>
</reference>
<keyword evidence="1" id="KW-0812">Transmembrane</keyword>
<accession>H9M8B1</accession>